<keyword evidence="2" id="KW-1185">Reference proteome</keyword>
<evidence type="ECO:0000313" key="1">
    <source>
        <dbReference type="EMBL" id="RKN38238.1"/>
    </source>
</evidence>
<accession>A0A3A9YQD3</accession>
<dbReference type="AlphaFoldDB" id="A0A3A9YQD3"/>
<comment type="caution">
    <text evidence="1">The sequence shown here is derived from an EMBL/GenBank/DDBJ whole genome shotgun (WGS) entry which is preliminary data.</text>
</comment>
<sequence length="90" mass="9849">MVGDLDASARDPLTLLVNPQQRQGDLTAWPTGPSRQIAMFHLDHGELIVALLAPRLDMWAGFETPIEVEAVPLLQPRGATPVVLNRRADT</sequence>
<protein>
    <submittedName>
        <fullName evidence="1">Uncharacterized protein</fullName>
    </submittedName>
</protein>
<reference evidence="1 2" key="1">
    <citation type="journal article" date="2004" name="Syst. Appl. Microbiol.">
        <title>Cryptoendolithic actinomycetes from antarctic sandstone rock samples: Micromonospora endolithica sp. nov. and two isolates related to Micromonospora coerulea Jensen 1932.</title>
        <authorList>
            <person name="Hirsch P."/>
            <person name="Mevs U."/>
            <person name="Kroppenstedt R.M."/>
            <person name="Schumann P."/>
            <person name="Stackebrandt E."/>
        </authorList>
    </citation>
    <scope>NUCLEOTIDE SEQUENCE [LARGE SCALE GENOMIC DNA]</scope>
    <source>
        <strain evidence="1 2">JCM 12677</strain>
    </source>
</reference>
<evidence type="ECO:0000313" key="2">
    <source>
        <dbReference type="Proteomes" id="UP000281726"/>
    </source>
</evidence>
<dbReference type="EMBL" id="RBAK01000022">
    <property type="protein sequence ID" value="RKN38238.1"/>
    <property type="molecule type" value="Genomic_DNA"/>
</dbReference>
<gene>
    <name evidence="1" type="ORF">D7223_31330</name>
</gene>
<organism evidence="1 2">
    <name type="scientific">Micromonospora endolithica</name>
    <dbReference type="NCBI Taxonomy" id="230091"/>
    <lineage>
        <taxon>Bacteria</taxon>
        <taxon>Bacillati</taxon>
        <taxon>Actinomycetota</taxon>
        <taxon>Actinomycetes</taxon>
        <taxon>Micromonosporales</taxon>
        <taxon>Micromonosporaceae</taxon>
        <taxon>Micromonospora</taxon>
    </lineage>
</organism>
<dbReference type="Proteomes" id="UP000281726">
    <property type="component" value="Unassembled WGS sequence"/>
</dbReference>
<proteinExistence type="predicted"/>
<name>A0A3A9YQD3_9ACTN</name>